<feature type="non-terminal residue" evidence="2">
    <location>
        <position position="430"/>
    </location>
</feature>
<feature type="compositionally biased region" description="Low complexity" evidence="1">
    <location>
        <begin position="16"/>
        <end position="33"/>
    </location>
</feature>
<reference evidence="2" key="1">
    <citation type="journal article" date="2021" name="J Fungi (Basel)">
        <title>Virulence traits and population genomics of the black yeast Aureobasidium melanogenum.</title>
        <authorList>
            <person name="Cernosa A."/>
            <person name="Sun X."/>
            <person name="Gostincar C."/>
            <person name="Fang C."/>
            <person name="Gunde-Cimerman N."/>
            <person name="Song Z."/>
        </authorList>
    </citation>
    <scope>NUCLEOTIDE SEQUENCE</scope>
    <source>
        <strain evidence="2">EXF-9298</strain>
    </source>
</reference>
<protein>
    <submittedName>
        <fullName evidence="2">Uncharacterized protein</fullName>
    </submittedName>
</protein>
<keyword evidence="3" id="KW-1185">Reference proteome</keyword>
<comment type="caution">
    <text evidence="2">The sequence shown here is derived from an EMBL/GenBank/DDBJ whole genome shotgun (WGS) entry which is preliminary data.</text>
</comment>
<gene>
    <name evidence="2" type="ORF">KCU98_g7453</name>
</gene>
<evidence type="ECO:0000256" key="1">
    <source>
        <dbReference type="SAM" id="MobiDB-lite"/>
    </source>
</evidence>
<name>A0A9P8FSY6_AURME</name>
<reference evidence="2" key="2">
    <citation type="submission" date="2021-08" db="EMBL/GenBank/DDBJ databases">
        <authorList>
            <person name="Gostincar C."/>
            <person name="Sun X."/>
            <person name="Song Z."/>
            <person name="Gunde-Cimerman N."/>
        </authorList>
    </citation>
    <scope>NUCLEOTIDE SEQUENCE</scope>
    <source>
        <strain evidence="2">EXF-9298</strain>
    </source>
</reference>
<organism evidence="2 3">
    <name type="scientific">Aureobasidium melanogenum</name>
    <name type="common">Aureobasidium pullulans var. melanogenum</name>
    <dbReference type="NCBI Taxonomy" id="46634"/>
    <lineage>
        <taxon>Eukaryota</taxon>
        <taxon>Fungi</taxon>
        <taxon>Dikarya</taxon>
        <taxon>Ascomycota</taxon>
        <taxon>Pezizomycotina</taxon>
        <taxon>Dothideomycetes</taxon>
        <taxon>Dothideomycetidae</taxon>
        <taxon>Dothideales</taxon>
        <taxon>Saccotheciaceae</taxon>
        <taxon>Aureobasidium</taxon>
    </lineage>
</organism>
<dbReference type="AlphaFoldDB" id="A0A9P8FSY6"/>
<sequence>MSDNPPRTFYPPGAVPVPATTMTPPSASRPSALSSSASYNNLLQALTTQGSPTIQCPVFAAQRPARILAGFPAPPSVNPVMLRIKFLTDTFNAAATNDPIFYKLYCSVRNAQNHNIASPDLVFFFRLQLQVDWIRFLVDTHREDEIEEDAAALIRERKNLIEWLVQQDKTIKQRFGQYLHQQLSRFAPLDFDPWQVRPVASLIDHLYILETDAFFEPANLPMPTRQEYRIRVVTYLDYEGGWPQIYQDLNVLKQIGWTQMERLLSALTQNIQSAQLHYNHGWESGGYHGNWLYLVGEEEEKYRVLASEVNLQEMKGFLAQGQSISIIHSQQVEIRENLETADALGLELDRPFQFCKPLPGGYRSEIMGAYPNPMAFSYLSRRAMPGNHDLVIRVRRGKRSEAGRRAKHRHDKEAKGKGALAVLASGPKKG</sequence>
<feature type="region of interest" description="Disordered" evidence="1">
    <location>
        <begin position="1"/>
        <end position="33"/>
    </location>
</feature>
<evidence type="ECO:0000313" key="3">
    <source>
        <dbReference type="Proteomes" id="UP000729357"/>
    </source>
</evidence>
<accession>A0A9P8FSY6</accession>
<dbReference type="EMBL" id="JAHFXS010000848">
    <property type="protein sequence ID" value="KAG9981453.1"/>
    <property type="molecule type" value="Genomic_DNA"/>
</dbReference>
<evidence type="ECO:0000313" key="2">
    <source>
        <dbReference type="EMBL" id="KAG9981453.1"/>
    </source>
</evidence>
<proteinExistence type="predicted"/>
<feature type="region of interest" description="Disordered" evidence="1">
    <location>
        <begin position="397"/>
        <end position="430"/>
    </location>
</feature>
<dbReference type="Proteomes" id="UP000729357">
    <property type="component" value="Unassembled WGS sequence"/>
</dbReference>